<dbReference type="Proteomes" id="UP000248840">
    <property type="component" value="Unassembled WGS sequence"/>
</dbReference>
<accession>A0A328YNR1</accession>
<evidence type="ECO:0000313" key="2">
    <source>
        <dbReference type="Proteomes" id="UP000248840"/>
    </source>
</evidence>
<name>A0A328YNR1_9FLAO</name>
<dbReference type="RefSeq" id="WP_112112584.1">
    <property type="nucleotide sequence ID" value="NZ_QLSZ01000003.1"/>
</dbReference>
<evidence type="ECO:0000313" key="1">
    <source>
        <dbReference type="EMBL" id="RAR73782.1"/>
    </source>
</evidence>
<proteinExistence type="predicted"/>
<sequence>MNTNRDLLDLLKTDLQKRYRITNLAKQSNIFACVEQLKFFKKELKYDTIVIMNSSSENENFFQHYSNTNKLLDDENTIAHIKVLSKQTQSLRESKLFDSLKENEMEQFLTTHSYYSIELNDPFIIRYEIEYSGKIKNVYVIHYNAPIVFLLLQGILG</sequence>
<reference evidence="1 2" key="1">
    <citation type="submission" date="2018-06" db="EMBL/GenBank/DDBJ databases">
        <title>Genomic Encyclopedia of Archaeal and Bacterial Type Strains, Phase II (KMG-II): from individual species to whole genera.</title>
        <authorList>
            <person name="Goeker M."/>
        </authorList>
    </citation>
    <scope>NUCLEOTIDE SEQUENCE [LARGE SCALE GENOMIC DNA]</scope>
    <source>
        <strain evidence="1 2">DSM 25663</strain>
    </source>
</reference>
<dbReference type="EMBL" id="QLSZ01000003">
    <property type="protein sequence ID" value="RAR73782.1"/>
    <property type="molecule type" value="Genomic_DNA"/>
</dbReference>
<keyword evidence="2" id="KW-1185">Reference proteome</keyword>
<protein>
    <submittedName>
        <fullName evidence="1">Uncharacterized protein</fullName>
    </submittedName>
</protein>
<organism evidence="1 2">
    <name type="scientific">Flavobacterium aciduliphilum</name>
    <dbReference type="NCBI Taxonomy" id="1101402"/>
    <lineage>
        <taxon>Bacteria</taxon>
        <taxon>Pseudomonadati</taxon>
        <taxon>Bacteroidota</taxon>
        <taxon>Flavobacteriia</taxon>
        <taxon>Flavobacteriales</taxon>
        <taxon>Flavobacteriaceae</taxon>
        <taxon>Flavobacterium</taxon>
    </lineage>
</organism>
<comment type="caution">
    <text evidence="1">The sequence shown here is derived from an EMBL/GenBank/DDBJ whole genome shotgun (WGS) entry which is preliminary data.</text>
</comment>
<gene>
    <name evidence="1" type="ORF">CLV55_103101</name>
</gene>
<dbReference type="AlphaFoldDB" id="A0A328YNR1"/>